<protein>
    <submittedName>
        <fullName evidence="1">Uncharacterized protein</fullName>
    </submittedName>
</protein>
<sequence length="82" mass="8704">MSSLPEYPHTAGPIMQVIEDHVLPAADFGPVQLIDGFASYLDRLAAADPDPARQAAYRAAAAKVAEATVIVRGPDVIRANDF</sequence>
<dbReference type="AlphaFoldDB" id="A0A9W6MQ91"/>
<organism evidence="1 2">
    <name type="scientific">Maricaulis virginensis</name>
    <dbReference type="NCBI Taxonomy" id="144022"/>
    <lineage>
        <taxon>Bacteria</taxon>
        <taxon>Pseudomonadati</taxon>
        <taxon>Pseudomonadota</taxon>
        <taxon>Alphaproteobacteria</taxon>
        <taxon>Maricaulales</taxon>
        <taxon>Maricaulaceae</taxon>
        <taxon>Maricaulis</taxon>
    </lineage>
</organism>
<dbReference type="EMBL" id="BSFE01000016">
    <property type="protein sequence ID" value="GLK53967.1"/>
    <property type="molecule type" value="Genomic_DNA"/>
</dbReference>
<gene>
    <name evidence="1" type="ORF">GCM10017621_34750</name>
</gene>
<accession>A0A9W6MQ91</accession>
<proteinExistence type="predicted"/>
<keyword evidence="2" id="KW-1185">Reference proteome</keyword>
<evidence type="ECO:0000313" key="2">
    <source>
        <dbReference type="Proteomes" id="UP001143486"/>
    </source>
</evidence>
<reference evidence="1" key="2">
    <citation type="submission" date="2023-01" db="EMBL/GenBank/DDBJ databases">
        <authorList>
            <person name="Sun Q."/>
            <person name="Evtushenko L."/>
        </authorList>
    </citation>
    <scope>NUCLEOTIDE SEQUENCE</scope>
    <source>
        <strain evidence="1">VKM B-1513</strain>
    </source>
</reference>
<evidence type="ECO:0000313" key="1">
    <source>
        <dbReference type="EMBL" id="GLK53967.1"/>
    </source>
</evidence>
<reference evidence="1" key="1">
    <citation type="journal article" date="2014" name="Int. J. Syst. Evol. Microbiol.">
        <title>Complete genome sequence of Corynebacterium casei LMG S-19264T (=DSM 44701T), isolated from a smear-ripened cheese.</title>
        <authorList>
            <consortium name="US DOE Joint Genome Institute (JGI-PGF)"/>
            <person name="Walter F."/>
            <person name="Albersmeier A."/>
            <person name="Kalinowski J."/>
            <person name="Ruckert C."/>
        </authorList>
    </citation>
    <scope>NUCLEOTIDE SEQUENCE</scope>
    <source>
        <strain evidence="1">VKM B-1513</strain>
    </source>
</reference>
<name>A0A9W6MQ91_9PROT</name>
<dbReference type="Proteomes" id="UP001143486">
    <property type="component" value="Unassembled WGS sequence"/>
</dbReference>
<comment type="caution">
    <text evidence="1">The sequence shown here is derived from an EMBL/GenBank/DDBJ whole genome shotgun (WGS) entry which is preliminary data.</text>
</comment>